<dbReference type="RefSeq" id="WP_096612681.1">
    <property type="nucleotide sequence ID" value="NZ_NWVD01000004.1"/>
</dbReference>
<keyword evidence="2" id="KW-1185">Reference proteome</keyword>
<evidence type="ECO:0000313" key="2">
    <source>
        <dbReference type="Proteomes" id="UP000218784"/>
    </source>
</evidence>
<dbReference type="EMBL" id="NWVD01000004">
    <property type="protein sequence ID" value="PCG08846.1"/>
    <property type="molecule type" value="Genomic_DNA"/>
</dbReference>
<gene>
    <name evidence="1" type="ORF">COA17_12035</name>
</gene>
<sequence length="227" mass="24570">MPLTTDDLFRPDGVAERALALSYADVRHRAALESLLALDDALAQVLRTTTTPAVGQLRLAWWREALAALDHAPPPAQPVLERLAAHLLRHDVTGAMLVPIVHGWEVLVEEEVLGAPAIARYAAGRAQLFVVAGRVWGHADDPRLDAAGRGWALADLSRHLSRPDDAAEAKRQAQAAFASVADGARWPTALRSLGALARSARLDLDGRDPAGHPRRAARLLWHRLTGR</sequence>
<organism evidence="1 2">
    <name type="scientific">Sphingomonas ginsenosidimutans</name>
    <dbReference type="NCBI Taxonomy" id="862134"/>
    <lineage>
        <taxon>Bacteria</taxon>
        <taxon>Pseudomonadati</taxon>
        <taxon>Pseudomonadota</taxon>
        <taxon>Alphaproteobacteria</taxon>
        <taxon>Sphingomonadales</taxon>
        <taxon>Sphingomonadaceae</taxon>
        <taxon>Sphingomonas</taxon>
    </lineage>
</organism>
<dbReference type="Proteomes" id="UP000218784">
    <property type="component" value="Unassembled WGS sequence"/>
</dbReference>
<reference evidence="1 2" key="1">
    <citation type="submission" date="2017-09" db="EMBL/GenBank/DDBJ databases">
        <title>Sphingomonas ginsenosidimutans KACC 14949, whole genome shotgun sequence.</title>
        <authorList>
            <person name="Feng G."/>
            <person name="Zhu H."/>
        </authorList>
    </citation>
    <scope>NUCLEOTIDE SEQUENCE [LARGE SCALE GENOMIC DNA]</scope>
    <source>
        <strain evidence="1 2">KACC 14949</strain>
    </source>
</reference>
<dbReference type="AlphaFoldDB" id="A0A2A4HWD8"/>
<name>A0A2A4HWD8_9SPHN</name>
<accession>A0A2A4HWD8</accession>
<comment type="caution">
    <text evidence="1">The sequence shown here is derived from an EMBL/GenBank/DDBJ whole genome shotgun (WGS) entry which is preliminary data.</text>
</comment>
<protein>
    <recommendedName>
        <fullName evidence="3">Phytoene synthase</fullName>
    </recommendedName>
</protein>
<evidence type="ECO:0000313" key="1">
    <source>
        <dbReference type="EMBL" id="PCG08846.1"/>
    </source>
</evidence>
<evidence type="ECO:0008006" key="3">
    <source>
        <dbReference type="Google" id="ProtNLM"/>
    </source>
</evidence>
<proteinExistence type="predicted"/>